<evidence type="ECO:0000313" key="7">
    <source>
        <dbReference type="EMBL" id="MVT45184.1"/>
    </source>
</evidence>
<feature type="transmembrane region" description="Helical" evidence="5">
    <location>
        <begin position="139"/>
        <end position="165"/>
    </location>
</feature>
<sequence length="255" mass="27791">METIKNYFFSDMGVMLGRSMRHIFRSLDTIITVTIMPIAMMLLFVYVLGGAIQTGTSNYVDYLLPGILLIAIANSVGYTSYRLFTDVQRGIFERFNSMPIARSAALWGHVLTSLVSNAISLVVIILVALLMGFRSPAGILSWLAVAGILALFSLTLTWIAAIAGLSAKSVDGAGVIAYPIHFLPLISSAFVPTRTMPSGVRAFAEYQPVTPIVETIRALLSNQPVGNEIWIALAWCVGISCIAYIFAMRVYKKRG</sequence>
<keyword evidence="4 5" id="KW-0472">Membrane</keyword>
<dbReference type="GO" id="GO:0043190">
    <property type="term" value="C:ATP-binding cassette (ABC) transporter complex"/>
    <property type="evidence" value="ECO:0007669"/>
    <property type="project" value="InterPro"/>
</dbReference>
<comment type="subcellular location">
    <subcellularLocation>
        <location evidence="5">Cell membrane</location>
        <topology evidence="5">Multi-pass membrane protein</topology>
    </subcellularLocation>
    <subcellularLocation>
        <location evidence="1">Membrane</location>
        <topology evidence="1">Multi-pass membrane protein</topology>
    </subcellularLocation>
</comment>
<dbReference type="RefSeq" id="WP_157303969.1">
    <property type="nucleotide sequence ID" value="NZ_BAAAZB010000027.1"/>
</dbReference>
<dbReference type="InterPro" id="IPR051784">
    <property type="entry name" value="Nod_factor_ABC_transporter"/>
</dbReference>
<dbReference type="InterPro" id="IPR047817">
    <property type="entry name" value="ABC2_TM_bact-type"/>
</dbReference>
<organism evidence="7 8">
    <name type="scientific">Chitinophaga oryziterrae</name>
    <dbReference type="NCBI Taxonomy" id="1031224"/>
    <lineage>
        <taxon>Bacteria</taxon>
        <taxon>Pseudomonadati</taxon>
        <taxon>Bacteroidota</taxon>
        <taxon>Chitinophagia</taxon>
        <taxon>Chitinophagales</taxon>
        <taxon>Chitinophagaceae</taxon>
        <taxon>Chitinophaga</taxon>
    </lineage>
</organism>
<dbReference type="OrthoDB" id="670210at2"/>
<keyword evidence="2 5" id="KW-0812">Transmembrane</keyword>
<evidence type="ECO:0000256" key="5">
    <source>
        <dbReference type="RuleBase" id="RU361157"/>
    </source>
</evidence>
<dbReference type="GO" id="GO:0140359">
    <property type="term" value="F:ABC-type transporter activity"/>
    <property type="evidence" value="ECO:0007669"/>
    <property type="project" value="InterPro"/>
</dbReference>
<feature type="transmembrane region" description="Helical" evidence="5">
    <location>
        <begin position="27"/>
        <end position="50"/>
    </location>
</feature>
<name>A0A6N8JJM1_9BACT</name>
<dbReference type="EMBL" id="WRXO01000017">
    <property type="protein sequence ID" value="MVT45184.1"/>
    <property type="molecule type" value="Genomic_DNA"/>
</dbReference>
<dbReference type="InterPro" id="IPR000412">
    <property type="entry name" value="ABC_2_transport"/>
</dbReference>
<accession>A0A6N8JJM1</accession>
<dbReference type="PANTHER" id="PTHR43229:SF2">
    <property type="entry name" value="NODULATION PROTEIN J"/>
    <property type="match status" value="1"/>
</dbReference>
<feature type="transmembrane region" description="Helical" evidence="5">
    <location>
        <begin position="105"/>
        <end position="133"/>
    </location>
</feature>
<dbReference type="Proteomes" id="UP000468388">
    <property type="component" value="Unassembled WGS sequence"/>
</dbReference>
<dbReference type="InterPro" id="IPR013525">
    <property type="entry name" value="ABC2_TM"/>
</dbReference>
<proteinExistence type="inferred from homology"/>
<keyword evidence="8" id="KW-1185">Reference proteome</keyword>
<dbReference type="PROSITE" id="PS51012">
    <property type="entry name" value="ABC_TM2"/>
    <property type="match status" value="1"/>
</dbReference>
<evidence type="ECO:0000256" key="1">
    <source>
        <dbReference type="ARBA" id="ARBA00004141"/>
    </source>
</evidence>
<keyword evidence="5" id="KW-0813">Transport</keyword>
<dbReference type="PANTHER" id="PTHR43229">
    <property type="entry name" value="NODULATION PROTEIN J"/>
    <property type="match status" value="1"/>
</dbReference>
<evidence type="ECO:0000256" key="4">
    <source>
        <dbReference type="ARBA" id="ARBA00023136"/>
    </source>
</evidence>
<evidence type="ECO:0000313" key="8">
    <source>
        <dbReference type="Proteomes" id="UP000468388"/>
    </source>
</evidence>
<keyword evidence="5" id="KW-1003">Cell membrane</keyword>
<reference evidence="7 8" key="1">
    <citation type="submission" date="2019-12" db="EMBL/GenBank/DDBJ databases">
        <title>The draft genomic sequence of strain Chitinophaga oryziterrae JCM 16595.</title>
        <authorList>
            <person name="Zhang X."/>
        </authorList>
    </citation>
    <scope>NUCLEOTIDE SEQUENCE [LARGE SCALE GENOMIC DNA]</scope>
    <source>
        <strain evidence="7 8">JCM 16595</strain>
    </source>
</reference>
<dbReference type="AlphaFoldDB" id="A0A6N8JJM1"/>
<protein>
    <recommendedName>
        <fullName evidence="5">Transport permease protein</fullName>
    </recommendedName>
</protein>
<feature type="transmembrane region" description="Helical" evidence="5">
    <location>
        <begin position="62"/>
        <end position="84"/>
    </location>
</feature>
<evidence type="ECO:0000256" key="2">
    <source>
        <dbReference type="ARBA" id="ARBA00022692"/>
    </source>
</evidence>
<comment type="caution">
    <text evidence="7">The sequence shown here is derived from an EMBL/GenBank/DDBJ whole genome shotgun (WGS) entry which is preliminary data.</text>
</comment>
<comment type="similarity">
    <text evidence="5">Belongs to the ABC-2 integral membrane protein family.</text>
</comment>
<keyword evidence="3 5" id="KW-1133">Transmembrane helix</keyword>
<gene>
    <name evidence="7" type="ORF">GO495_31640</name>
</gene>
<dbReference type="Pfam" id="PF01061">
    <property type="entry name" value="ABC2_membrane"/>
    <property type="match status" value="1"/>
</dbReference>
<feature type="domain" description="ABC transmembrane type-2" evidence="6">
    <location>
        <begin position="28"/>
        <end position="254"/>
    </location>
</feature>
<evidence type="ECO:0000259" key="6">
    <source>
        <dbReference type="PROSITE" id="PS51012"/>
    </source>
</evidence>
<evidence type="ECO:0000256" key="3">
    <source>
        <dbReference type="ARBA" id="ARBA00022989"/>
    </source>
</evidence>
<feature type="transmembrane region" description="Helical" evidence="5">
    <location>
        <begin position="172"/>
        <end position="191"/>
    </location>
</feature>
<feature type="transmembrane region" description="Helical" evidence="5">
    <location>
        <begin position="229"/>
        <end position="251"/>
    </location>
</feature>
<dbReference type="PIRSF" id="PIRSF006648">
    <property type="entry name" value="DrrB"/>
    <property type="match status" value="1"/>
</dbReference>